<keyword evidence="2" id="KW-1185">Reference proteome</keyword>
<name>A0A2P0VNV1_9VIRU</name>
<evidence type="ECO:0000313" key="2">
    <source>
        <dbReference type="Proteomes" id="UP000244773"/>
    </source>
</evidence>
<reference evidence="1" key="1">
    <citation type="journal article" date="2018" name="Virology">
        <title>A giant virus infecting green algae encodes key fermentation genes.</title>
        <authorList>
            <person name="Schvarcz C.R."/>
            <person name="Steward G.F."/>
        </authorList>
    </citation>
    <scope>NUCLEOTIDE SEQUENCE [LARGE SCALE GENOMIC DNA]</scope>
</reference>
<evidence type="ECO:0000313" key="1">
    <source>
        <dbReference type="EMBL" id="AUF82578.1"/>
    </source>
</evidence>
<sequence length="335" mass="39760">MYQEITLKPPSPASSKDSFFSYLHCYDNLRKTVKQFKTLESIQNTNRYFLSPRLYDKIFRKRRHGLKWNEVVVREIVILRFEYMYESIQTQLYDNNDIESLDYLLDICAENIQLLPAGICLDLVNRFVYDGKLALIINRQIDKNNSDWIRFILYYKSVHNIVVNKIYDEKMTSLMIIFIKEYGIPNSIAHKVFGDSSFDTEQIILATNKHPWITLSQCYSNHYLRNQQRKRNPSLRPLPRIFYKKMLENTWKSIGFNIHGDLINDINYLIRMNTDDSITTAELDDKIDEMLLMASREGQNPAYLYLFDRSPKNLTLKFQESVIMGANLLKRKREP</sequence>
<dbReference type="EMBL" id="KY322437">
    <property type="protein sequence ID" value="AUF82578.1"/>
    <property type="molecule type" value="Genomic_DNA"/>
</dbReference>
<proteinExistence type="predicted"/>
<organism evidence="1">
    <name type="scientific">Tetraselmis virus 1</name>
    <dbReference type="NCBI Taxonomy" id="2060617"/>
    <lineage>
        <taxon>Viruses</taxon>
        <taxon>Varidnaviria</taxon>
        <taxon>Bamfordvirae</taxon>
        <taxon>Nucleocytoviricota</taxon>
        <taxon>Megaviricetes</taxon>
        <taxon>Imitervirales</taxon>
        <taxon>Allomimiviridae</taxon>
        <taxon>Oceanusvirus</taxon>
        <taxon>Oceanusvirus kaneohense</taxon>
    </lineage>
</organism>
<accession>A0A2P0VNV1</accession>
<dbReference type="Proteomes" id="UP000244773">
    <property type="component" value="Segment"/>
</dbReference>
<gene>
    <name evidence="1" type="ORF">TetV_496</name>
</gene>
<protein>
    <submittedName>
        <fullName evidence="1">Uncharacterized protein</fullName>
    </submittedName>
</protein>